<accession>A0A7J0EEA7</accession>
<dbReference type="InterPro" id="IPR025287">
    <property type="entry name" value="WAK_GUB"/>
</dbReference>
<dbReference type="Proteomes" id="UP000585474">
    <property type="component" value="Unassembled WGS sequence"/>
</dbReference>
<evidence type="ECO:0000256" key="4">
    <source>
        <dbReference type="ARBA" id="ARBA00023180"/>
    </source>
</evidence>
<dbReference type="InterPro" id="IPR032872">
    <property type="entry name" value="WAK_assoc_C"/>
</dbReference>
<dbReference type="PANTHER" id="PTHR33138:SF72">
    <property type="entry name" value="WALL-ASSOCIATED RECEPTOR KINASE CARBOXY-TERMINAL PROTEIN"/>
    <property type="match status" value="1"/>
</dbReference>
<evidence type="ECO:0000313" key="11">
    <source>
        <dbReference type="Proteomes" id="UP000585474"/>
    </source>
</evidence>
<dbReference type="Pfam" id="PF13947">
    <property type="entry name" value="GUB_WAK_bind"/>
    <property type="match status" value="1"/>
</dbReference>
<dbReference type="EC" id="2.7.11.1" evidence="2"/>
<dbReference type="EMBL" id="BJWL01000003">
    <property type="protein sequence ID" value="GFY84795.1"/>
    <property type="molecule type" value="Genomic_DNA"/>
</dbReference>
<protein>
    <recommendedName>
        <fullName evidence="2">non-specific serine/threonine protein kinase</fullName>
        <ecNumber evidence="2">2.7.11.1</ecNumber>
    </recommendedName>
</protein>
<evidence type="ECO:0000256" key="7">
    <source>
        <dbReference type="SAM" id="SignalP"/>
    </source>
</evidence>
<dbReference type="GO" id="GO:0030247">
    <property type="term" value="F:polysaccharide binding"/>
    <property type="evidence" value="ECO:0007669"/>
    <property type="project" value="InterPro"/>
</dbReference>
<evidence type="ECO:0000256" key="2">
    <source>
        <dbReference type="ARBA" id="ARBA00012513"/>
    </source>
</evidence>
<evidence type="ECO:0000256" key="6">
    <source>
        <dbReference type="ARBA" id="ARBA00048679"/>
    </source>
</evidence>
<comment type="subcellular location">
    <subcellularLocation>
        <location evidence="1">Membrane</location>
        <topology evidence="1">Single-pass membrane protein</topology>
    </subcellularLocation>
</comment>
<keyword evidence="4" id="KW-0325">Glycoprotein</keyword>
<feature type="domain" description="Wall-associated receptor kinase C-terminal" evidence="9">
    <location>
        <begin position="173"/>
        <end position="254"/>
    </location>
</feature>
<feature type="chain" id="PRO_5029856277" description="non-specific serine/threonine protein kinase" evidence="7">
    <location>
        <begin position="31"/>
        <end position="300"/>
    </location>
</feature>
<dbReference type="OrthoDB" id="1507006at2759"/>
<evidence type="ECO:0000313" key="10">
    <source>
        <dbReference type="EMBL" id="GFY84795.1"/>
    </source>
</evidence>
<keyword evidence="3 7" id="KW-0732">Signal</keyword>
<dbReference type="AlphaFoldDB" id="A0A7J0EEA7"/>
<sequence>MHRRRVFPTSWGIFVAAAALIVSHIPTSLGVIDEQYTTKCGQNFQCTNLTNIGYPFWGGTRPQYCGHPNFGLNCTGEYPRLTILSSAYRVFSIDNTTQTLNVVGEEILRNCCSKYTHNTSLDTAHFHYVFDTKNITLFYGCRIPHGAPYIPTVFACYGTTLVNHIVYNACIYSISDTTEYSDVTCNNSVIVPINQEAARAFAGYVVNAYEGLRSGFGLQWEANDTNCERCVQSGGICGSDTSSSGSFVCYCSDQPYALTCQPFFKKGRINLQHSHSITTLLMLWPRGSTNFRSIEQYFGR</sequence>
<name>A0A7J0EEA7_9ERIC</name>
<dbReference type="GO" id="GO:0004674">
    <property type="term" value="F:protein serine/threonine kinase activity"/>
    <property type="evidence" value="ECO:0007669"/>
    <property type="project" value="UniProtKB-EC"/>
</dbReference>
<comment type="catalytic activity">
    <reaction evidence="6">
        <text>L-seryl-[protein] + ATP = O-phospho-L-seryl-[protein] + ADP + H(+)</text>
        <dbReference type="Rhea" id="RHEA:17989"/>
        <dbReference type="Rhea" id="RHEA-COMP:9863"/>
        <dbReference type="Rhea" id="RHEA-COMP:11604"/>
        <dbReference type="ChEBI" id="CHEBI:15378"/>
        <dbReference type="ChEBI" id="CHEBI:29999"/>
        <dbReference type="ChEBI" id="CHEBI:30616"/>
        <dbReference type="ChEBI" id="CHEBI:83421"/>
        <dbReference type="ChEBI" id="CHEBI:456216"/>
        <dbReference type="EC" id="2.7.11.1"/>
    </reaction>
</comment>
<dbReference type="GO" id="GO:0016020">
    <property type="term" value="C:membrane"/>
    <property type="evidence" value="ECO:0007669"/>
    <property type="project" value="UniProtKB-SubCell"/>
</dbReference>
<evidence type="ECO:0000259" key="9">
    <source>
        <dbReference type="Pfam" id="PF14380"/>
    </source>
</evidence>
<evidence type="ECO:0000259" key="8">
    <source>
        <dbReference type="Pfam" id="PF13947"/>
    </source>
</evidence>
<organism evidence="10 11">
    <name type="scientific">Actinidia rufa</name>
    <dbReference type="NCBI Taxonomy" id="165716"/>
    <lineage>
        <taxon>Eukaryota</taxon>
        <taxon>Viridiplantae</taxon>
        <taxon>Streptophyta</taxon>
        <taxon>Embryophyta</taxon>
        <taxon>Tracheophyta</taxon>
        <taxon>Spermatophyta</taxon>
        <taxon>Magnoliopsida</taxon>
        <taxon>eudicotyledons</taxon>
        <taxon>Gunneridae</taxon>
        <taxon>Pentapetalae</taxon>
        <taxon>asterids</taxon>
        <taxon>Ericales</taxon>
        <taxon>Actinidiaceae</taxon>
        <taxon>Actinidia</taxon>
    </lineage>
</organism>
<evidence type="ECO:0000256" key="3">
    <source>
        <dbReference type="ARBA" id="ARBA00022729"/>
    </source>
</evidence>
<dbReference type="Pfam" id="PF14380">
    <property type="entry name" value="WAK_assoc"/>
    <property type="match status" value="1"/>
</dbReference>
<evidence type="ECO:0000256" key="5">
    <source>
        <dbReference type="ARBA" id="ARBA00047899"/>
    </source>
</evidence>
<comment type="caution">
    <text evidence="10">The sequence shown here is derived from an EMBL/GenBank/DDBJ whole genome shotgun (WGS) entry which is preliminary data.</text>
</comment>
<keyword evidence="11" id="KW-1185">Reference proteome</keyword>
<evidence type="ECO:0000256" key="1">
    <source>
        <dbReference type="ARBA" id="ARBA00004167"/>
    </source>
</evidence>
<dbReference type="PANTHER" id="PTHR33138">
    <property type="entry name" value="OS01G0690200 PROTEIN"/>
    <property type="match status" value="1"/>
</dbReference>
<gene>
    <name evidence="10" type="ORF">Acr_03g0015690</name>
</gene>
<proteinExistence type="predicted"/>
<reference evidence="10 11" key="1">
    <citation type="submission" date="2019-07" db="EMBL/GenBank/DDBJ databases">
        <title>De Novo Assembly of kiwifruit Actinidia rufa.</title>
        <authorList>
            <person name="Sugita-Konishi S."/>
            <person name="Sato K."/>
            <person name="Mori E."/>
            <person name="Abe Y."/>
            <person name="Kisaki G."/>
            <person name="Hamano K."/>
            <person name="Suezawa K."/>
            <person name="Otani M."/>
            <person name="Fukuda T."/>
            <person name="Manabe T."/>
            <person name="Gomi K."/>
            <person name="Tabuchi M."/>
            <person name="Akimitsu K."/>
            <person name="Kataoka I."/>
        </authorList>
    </citation>
    <scope>NUCLEOTIDE SEQUENCE [LARGE SCALE GENOMIC DNA]</scope>
    <source>
        <strain evidence="11">cv. Fuchu</strain>
    </source>
</reference>
<feature type="domain" description="Wall-associated receptor kinase galacturonan-binding" evidence="8">
    <location>
        <begin position="40"/>
        <end position="103"/>
    </location>
</feature>
<feature type="signal peptide" evidence="7">
    <location>
        <begin position="1"/>
        <end position="30"/>
    </location>
</feature>
<comment type="catalytic activity">
    <reaction evidence="5">
        <text>L-threonyl-[protein] + ATP = O-phospho-L-threonyl-[protein] + ADP + H(+)</text>
        <dbReference type="Rhea" id="RHEA:46608"/>
        <dbReference type="Rhea" id="RHEA-COMP:11060"/>
        <dbReference type="Rhea" id="RHEA-COMP:11605"/>
        <dbReference type="ChEBI" id="CHEBI:15378"/>
        <dbReference type="ChEBI" id="CHEBI:30013"/>
        <dbReference type="ChEBI" id="CHEBI:30616"/>
        <dbReference type="ChEBI" id="CHEBI:61977"/>
        <dbReference type="ChEBI" id="CHEBI:456216"/>
        <dbReference type="EC" id="2.7.11.1"/>
    </reaction>
</comment>